<accession>A0ABR7WP95</accession>
<protein>
    <submittedName>
        <fullName evidence="1">Uncharacterized protein</fullName>
    </submittedName>
</protein>
<evidence type="ECO:0000313" key="2">
    <source>
        <dbReference type="Proteomes" id="UP000606600"/>
    </source>
</evidence>
<dbReference type="EMBL" id="JACWMY010000004">
    <property type="protein sequence ID" value="MBD1364107.1"/>
    <property type="molecule type" value="Genomic_DNA"/>
</dbReference>
<organism evidence="1 2">
    <name type="scientific">Mucilaginibacter pankratovii</name>
    <dbReference type="NCBI Taxonomy" id="2772110"/>
    <lineage>
        <taxon>Bacteria</taxon>
        <taxon>Pseudomonadati</taxon>
        <taxon>Bacteroidota</taxon>
        <taxon>Sphingobacteriia</taxon>
        <taxon>Sphingobacteriales</taxon>
        <taxon>Sphingobacteriaceae</taxon>
        <taxon>Mucilaginibacter</taxon>
    </lineage>
</organism>
<sequence length="89" mass="9845">MAELKLTGKLSLLIEPADKKLRLVISDEGSELACRKESRGKLKRFLSSAETSIFKGRLQLHKNNNTVAVILKGEDVGVIRLAELEKALN</sequence>
<proteinExistence type="predicted"/>
<comment type="caution">
    <text evidence="1">The sequence shown here is derived from an EMBL/GenBank/DDBJ whole genome shotgun (WGS) entry which is preliminary data.</text>
</comment>
<reference evidence="1 2" key="1">
    <citation type="submission" date="2020-09" db="EMBL/GenBank/DDBJ databases">
        <title>Novel species of Mucilaginibacter isolated from a glacier on the Tibetan Plateau.</title>
        <authorList>
            <person name="Liu Q."/>
            <person name="Xin Y.-H."/>
        </authorList>
    </citation>
    <scope>NUCLEOTIDE SEQUENCE [LARGE SCALE GENOMIC DNA]</scope>
    <source>
        <strain evidence="1 2">ZT4R22</strain>
    </source>
</reference>
<dbReference type="RefSeq" id="WP_191188766.1">
    <property type="nucleotide sequence ID" value="NZ_JACWMY010000004.1"/>
</dbReference>
<evidence type="ECO:0000313" key="1">
    <source>
        <dbReference type="EMBL" id="MBD1364107.1"/>
    </source>
</evidence>
<keyword evidence="2" id="KW-1185">Reference proteome</keyword>
<gene>
    <name evidence="1" type="ORF">IDJ77_09830</name>
</gene>
<name>A0ABR7WP95_9SPHI</name>
<dbReference type="Proteomes" id="UP000606600">
    <property type="component" value="Unassembled WGS sequence"/>
</dbReference>